<proteinExistence type="predicted"/>
<dbReference type="Pfam" id="PF00271">
    <property type="entry name" value="Helicase_C"/>
    <property type="match status" value="1"/>
</dbReference>
<dbReference type="SMART" id="SM00490">
    <property type="entry name" value="HELICc"/>
    <property type="match status" value="1"/>
</dbReference>
<evidence type="ECO:0000259" key="2">
    <source>
        <dbReference type="PROSITE" id="PS51192"/>
    </source>
</evidence>
<dbReference type="SUPFAM" id="SSF52540">
    <property type="entry name" value="P-loop containing nucleoside triphosphate hydrolases"/>
    <property type="match status" value="2"/>
</dbReference>
<dbReference type="PROSITE" id="PS51192">
    <property type="entry name" value="HELICASE_ATP_BIND_1"/>
    <property type="match status" value="1"/>
</dbReference>
<dbReference type="GO" id="GO:0005524">
    <property type="term" value="F:ATP binding"/>
    <property type="evidence" value="ECO:0007669"/>
    <property type="project" value="InterPro"/>
</dbReference>
<name>A0A6C0I666_9ZZZZ</name>
<evidence type="ECO:0000313" key="3">
    <source>
        <dbReference type="EMBL" id="QHT88498.1"/>
    </source>
</evidence>
<accession>A0A6C0I666</accession>
<dbReference type="Pfam" id="PF00176">
    <property type="entry name" value="SNF2-rel_dom"/>
    <property type="match status" value="1"/>
</dbReference>
<feature type="domain" description="Helicase ATP-binding" evidence="2">
    <location>
        <begin position="262"/>
        <end position="334"/>
    </location>
</feature>
<dbReference type="EMBL" id="MN740118">
    <property type="protein sequence ID" value="QHT88498.1"/>
    <property type="molecule type" value="Genomic_DNA"/>
</dbReference>
<dbReference type="InterPro" id="IPR027417">
    <property type="entry name" value="P-loop_NTPase"/>
</dbReference>
<dbReference type="InterPro" id="IPR001650">
    <property type="entry name" value="Helicase_C-like"/>
</dbReference>
<reference evidence="3" key="1">
    <citation type="journal article" date="2020" name="Nature">
        <title>Giant virus diversity and host interactions through global metagenomics.</title>
        <authorList>
            <person name="Schulz F."/>
            <person name="Roux S."/>
            <person name="Paez-Espino D."/>
            <person name="Jungbluth S."/>
            <person name="Walsh D.A."/>
            <person name="Denef V.J."/>
            <person name="McMahon K.D."/>
            <person name="Konstantinidis K.T."/>
            <person name="Eloe-Fadrosh E.A."/>
            <person name="Kyrpides N.C."/>
            <person name="Woyke T."/>
        </authorList>
    </citation>
    <scope>NUCLEOTIDE SEQUENCE</scope>
    <source>
        <strain evidence="3">GVMAG-M-3300023184-51</strain>
    </source>
</reference>
<dbReference type="Gene3D" id="3.40.50.300">
    <property type="entry name" value="P-loop containing nucleotide triphosphate hydrolases"/>
    <property type="match status" value="2"/>
</dbReference>
<dbReference type="InterPro" id="IPR014001">
    <property type="entry name" value="Helicase_ATP-bd"/>
</dbReference>
<feature type="region of interest" description="Disordered" evidence="1">
    <location>
        <begin position="1"/>
        <end position="22"/>
    </location>
</feature>
<evidence type="ECO:0000256" key="1">
    <source>
        <dbReference type="SAM" id="MobiDB-lite"/>
    </source>
</evidence>
<organism evidence="3">
    <name type="scientific">viral metagenome</name>
    <dbReference type="NCBI Taxonomy" id="1070528"/>
    <lineage>
        <taxon>unclassified sequences</taxon>
        <taxon>metagenomes</taxon>
        <taxon>organismal metagenomes</taxon>
    </lineage>
</organism>
<sequence>MEYKAKDEVINKGKKEQGKDLKKDTLLKETLDTCENVYNPKCGANKELLQLEEENMNEEKHSPNEDAYLYPDLNDPNFNIKIANKKEFSNAKYDGIIENVEKRAEELSKVEYELLPQQAFVRNFMSFQTPYNSLLLFHGLGSGKTCSAIGVCEEMRDYLRQMGISKRIIIVASPNVQDNFKLQLFDERKLKEVDGIWTMKGCLGNKLLKEINPTGMKGLKREKVIQLVKNIISSSYYFVGYTQFSNDIVRSQGTTDSEDVKRRNLENEYSDRLIVIDEVHNIRISDDNENKNVAKNLMYLVSIVSNLRLLLLSATPMFNSYKEIVWLLNLMNMNDRRGIVGISDIFDTKTGELTVEGTKLLIRKANGYVSYVRGENPYTFPFRVYPNKFAPEHSIKSKTEYPEYNLNGKLIDDDKKIDKLQLFVTHIGRVQEMGYRYIMNSLLSRESRIRTTKTGQERMMPGFRELNAFGYTDLMLPLQALNIIYPHDDLKEIEPMRYENRLAEKEEEADLEDISPLKTDTGDVIEEIDDVIMMGPSITLEPEEVVKDELEEAPNKVPTAAIKPAAKKTRKNVETIVKPITKAKKTAKARKISELTLEVEGEHIIEGETVSNEATLKNSLIEAEEANKEIGGARPKKGSTALEQSLKQSEKKQGEPGQYINPKELTGGEGLRSLMNYEDSKTPSVKGSFEYKPGKPHIFETDKIGDYSAKIANVCEYIYNQKDKVVSDGIILIYSSYIDAGLIPMALALEEMGITRYNGKSLFKTPPKSAVDVRTMAAPKNKRDFKPAKYIMITGDPRLSPNNDADVKAITTDDNIDGEKIKVVLISQAGSEGLDFKAIRQIHILDPWYNVNRLEQIIGRGVRNFSHKDLPFLKRNVQIFLYGTYLTNSEEEAADLYVYRISEIKAVKIGKVTRLLKQVSVDCVINHEQSDLTAENLEEKNPDVEQLLSNHTLLKHFEVGDQPNSATCDYGECEYKCIPDLALAPEDEKVTDSPFNLNTYNETFMLINSDKIIQKIKSLFGDPTDGRFFYKKKTLMYLINKKRKYPTDQIYAALTQMINDNSEYITDKYGRTGHLINIGEYYLFQPSELNYPNISVFDRSRPLEYKHDRIKFEIKTGITNKEIMVGNIVLGNMYKNYTTAMTTNNVERGTDDWYQHCGIVIRKMATETIINKKTPLERLKLLLDTFVVQHIVDSLTFQERIDLMNYLLENNNLENETSDKYLRSFITNIKTYLHSKVITANRLTSMVVFDGPSKRYKDVTNDKDSDNGNLNIFILKEAEQKWVPAESEDKRDLERAIIQHYELTKDIKDNMNIFVGFIGFETNQKDMVFKIKDTTNKRSTGFRCIQAGKGKKIIDILNEIESFKQQEERFAVKESKESVYELCIRIELTLRSYEYEKLENQLWFIDTETAIFNEFEKREKPSK</sequence>
<feature type="region of interest" description="Disordered" evidence="1">
    <location>
        <begin position="626"/>
        <end position="664"/>
    </location>
</feature>
<dbReference type="InterPro" id="IPR000330">
    <property type="entry name" value="SNF2_N"/>
</dbReference>
<protein>
    <recommendedName>
        <fullName evidence="2">Helicase ATP-binding domain-containing protein</fullName>
    </recommendedName>
</protein>